<dbReference type="NCBIfam" id="TIGR02247">
    <property type="entry name" value="HAD-1A3-hyp"/>
    <property type="match status" value="1"/>
</dbReference>
<dbReference type="CDD" id="cd02603">
    <property type="entry name" value="HAD_sEH-N_like"/>
    <property type="match status" value="1"/>
</dbReference>
<dbReference type="InterPro" id="IPR006439">
    <property type="entry name" value="HAD-SF_hydro_IA"/>
</dbReference>
<organism evidence="2 3">
    <name type="scientific">Mesorhabditis belari</name>
    <dbReference type="NCBI Taxonomy" id="2138241"/>
    <lineage>
        <taxon>Eukaryota</taxon>
        <taxon>Metazoa</taxon>
        <taxon>Ecdysozoa</taxon>
        <taxon>Nematoda</taxon>
        <taxon>Chromadorea</taxon>
        <taxon>Rhabditida</taxon>
        <taxon>Rhabditina</taxon>
        <taxon>Rhabditomorpha</taxon>
        <taxon>Rhabditoidea</taxon>
        <taxon>Rhabditidae</taxon>
        <taxon>Mesorhabditinae</taxon>
        <taxon>Mesorhabditis</taxon>
    </lineage>
</organism>
<dbReference type="SUPFAM" id="SSF56784">
    <property type="entry name" value="HAD-like"/>
    <property type="match status" value="1"/>
</dbReference>
<dbReference type="Pfam" id="PF00702">
    <property type="entry name" value="Hydrolase"/>
    <property type="match status" value="1"/>
</dbReference>
<reference evidence="3" key="1">
    <citation type="submission" date="2024-02" db="UniProtKB">
        <authorList>
            <consortium name="WormBaseParasite"/>
        </authorList>
    </citation>
    <scope>IDENTIFICATION</scope>
</reference>
<proteinExistence type="predicted"/>
<dbReference type="PANTHER" id="PTHR47829">
    <property type="entry name" value="HYDROLASE, PUTATIVE (AFU_ORTHOLOGUE AFUA_1G12880)-RELATED"/>
    <property type="match status" value="1"/>
</dbReference>
<keyword evidence="1" id="KW-0007">Acetylation</keyword>
<dbReference type="SFLD" id="SFLDG01129">
    <property type="entry name" value="C1.5:_HAD__Beta-PGM__Phosphata"/>
    <property type="match status" value="1"/>
</dbReference>
<accession>A0AAF3FLW2</accession>
<dbReference type="SFLD" id="SFLDS00003">
    <property type="entry name" value="Haloacid_Dehalogenase"/>
    <property type="match status" value="1"/>
</dbReference>
<name>A0AAF3FLW2_9BILA</name>
<dbReference type="Proteomes" id="UP000887575">
    <property type="component" value="Unassembled WGS sequence"/>
</dbReference>
<dbReference type="InterPro" id="IPR023198">
    <property type="entry name" value="PGP-like_dom2"/>
</dbReference>
<dbReference type="WBParaSite" id="MBELARI_LOCUS672">
    <property type="protein sequence ID" value="MBELARI_LOCUS672"/>
    <property type="gene ID" value="MBELARI_LOCUS672"/>
</dbReference>
<dbReference type="PRINTS" id="PR00413">
    <property type="entry name" value="HADHALOGNASE"/>
</dbReference>
<evidence type="ECO:0000256" key="1">
    <source>
        <dbReference type="ARBA" id="ARBA00022990"/>
    </source>
</evidence>
<dbReference type="Gene3D" id="1.10.150.240">
    <property type="entry name" value="Putative phosphatase, domain 2"/>
    <property type="match status" value="1"/>
</dbReference>
<dbReference type="AlphaFoldDB" id="A0AAF3FLW2"/>
<keyword evidence="2" id="KW-1185">Reference proteome</keyword>
<protein>
    <submittedName>
        <fullName evidence="3">Uncharacterized protein</fullName>
    </submittedName>
</protein>
<dbReference type="PANTHER" id="PTHR47829:SF1">
    <property type="entry name" value="HAD FAMILY PHOSPHATASE"/>
    <property type="match status" value="1"/>
</dbReference>
<evidence type="ECO:0000313" key="3">
    <source>
        <dbReference type="WBParaSite" id="MBELARI_LOCUS672"/>
    </source>
</evidence>
<dbReference type="InterPro" id="IPR011945">
    <property type="entry name" value="HAD-SF_ppase_IA/epoxid_hydro_N"/>
</dbReference>
<sequence>MSEKSLSKIRAVVFDFGGVIMSYSLVSRMIEEMSMKIGIPIEKFLEGKTQLWTRFEKCFELMSGEITAKEFEETIWIQAISQVYGIQVTEPIRWLTVKEKQQGVLNECMLLLLRDLRKNGYKTALLSNCFFMNARSVEPILPIDYSLYFDTVIESCQVGTHKPNRDIFELMHSRLGDLGIGEPDEVLFLDDLPEYCAAAEMIGWNTVQVKSPSEAVEKVRELLNLPTSELLKVEKNLGKIELEMKKTITEIGK</sequence>
<evidence type="ECO:0000313" key="2">
    <source>
        <dbReference type="Proteomes" id="UP000887575"/>
    </source>
</evidence>
<dbReference type="InterPro" id="IPR052898">
    <property type="entry name" value="ACAD10-like"/>
</dbReference>
<dbReference type="InterPro" id="IPR036412">
    <property type="entry name" value="HAD-like_sf"/>
</dbReference>
<dbReference type="Gene3D" id="3.40.50.1000">
    <property type="entry name" value="HAD superfamily/HAD-like"/>
    <property type="match status" value="1"/>
</dbReference>
<dbReference type="InterPro" id="IPR023214">
    <property type="entry name" value="HAD_sf"/>
</dbReference>